<dbReference type="EMBL" id="FMHW01000002">
    <property type="protein sequence ID" value="SCL19656.1"/>
    <property type="molecule type" value="Genomic_DNA"/>
</dbReference>
<protein>
    <submittedName>
        <fullName evidence="1">Uncharacterized protein</fullName>
    </submittedName>
</protein>
<reference evidence="2" key="1">
    <citation type="submission" date="2016-06" db="EMBL/GenBank/DDBJ databases">
        <authorList>
            <person name="Varghese N."/>
            <person name="Submissions Spin"/>
        </authorList>
    </citation>
    <scope>NUCLEOTIDE SEQUENCE [LARGE SCALE GENOMIC DNA]</scope>
    <source>
        <strain evidence="2">DSM 43817</strain>
    </source>
</reference>
<evidence type="ECO:0000313" key="1">
    <source>
        <dbReference type="EMBL" id="SCL19656.1"/>
    </source>
</evidence>
<evidence type="ECO:0000313" key="2">
    <source>
        <dbReference type="Proteomes" id="UP000198959"/>
    </source>
</evidence>
<name>A0A1C6RR43_9ACTN</name>
<dbReference type="AlphaFoldDB" id="A0A1C6RR43"/>
<dbReference type="Proteomes" id="UP000198959">
    <property type="component" value="Unassembled WGS sequence"/>
</dbReference>
<dbReference type="OrthoDB" id="3405914at2"/>
<dbReference type="RefSeq" id="WP_091639220.1">
    <property type="nucleotide sequence ID" value="NZ_FMHW01000002.1"/>
</dbReference>
<keyword evidence="2" id="KW-1185">Reference proteome</keyword>
<proteinExistence type="predicted"/>
<gene>
    <name evidence="1" type="ORF">GA0074692_0673</name>
</gene>
<accession>A0A1C6RR43</accession>
<dbReference type="STRING" id="145854.GA0074692_0673"/>
<organism evidence="1 2">
    <name type="scientific">Micromonospora pallida</name>
    <dbReference type="NCBI Taxonomy" id="145854"/>
    <lineage>
        <taxon>Bacteria</taxon>
        <taxon>Bacillati</taxon>
        <taxon>Actinomycetota</taxon>
        <taxon>Actinomycetes</taxon>
        <taxon>Micromonosporales</taxon>
        <taxon>Micromonosporaceae</taxon>
        <taxon>Micromonospora</taxon>
    </lineage>
</organism>
<sequence>MTGASLSPAQIQNRLTLSARWILRDHRPGDDGRCPICRVADCTAARTARGYLTGIGQPPPRPR</sequence>